<evidence type="ECO:0000313" key="1">
    <source>
        <dbReference type="EMBL" id="KAJ8012016.1"/>
    </source>
</evidence>
<dbReference type="EMBL" id="CM055732">
    <property type="protein sequence ID" value="KAJ8012016.1"/>
    <property type="molecule type" value="Genomic_DNA"/>
</dbReference>
<organism evidence="1 2">
    <name type="scientific">Dallia pectoralis</name>
    <name type="common">Alaska blackfish</name>
    <dbReference type="NCBI Taxonomy" id="75939"/>
    <lineage>
        <taxon>Eukaryota</taxon>
        <taxon>Metazoa</taxon>
        <taxon>Chordata</taxon>
        <taxon>Craniata</taxon>
        <taxon>Vertebrata</taxon>
        <taxon>Euteleostomi</taxon>
        <taxon>Actinopterygii</taxon>
        <taxon>Neopterygii</taxon>
        <taxon>Teleostei</taxon>
        <taxon>Protacanthopterygii</taxon>
        <taxon>Esociformes</taxon>
        <taxon>Umbridae</taxon>
        <taxon>Dallia</taxon>
    </lineage>
</organism>
<evidence type="ECO:0000313" key="2">
    <source>
        <dbReference type="Proteomes" id="UP001157502"/>
    </source>
</evidence>
<protein>
    <submittedName>
        <fullName evidence="1">Uncharacterized protein</fullName>
    </submittedName>
</protein>
<accession>A0ACC2H7Y7</accession>
<name>A0ACC2H7Y7_DALPE</name>
<gene>
    <name evidence="1" type="ORF">DPEC_G00064310</name>
</gene>
<reference evidence="1" key="1">
    <citation type="submission" date="2021-05" db="EMBL/GenBank/DDBJ databases">
        <authorList>
            <person name="Pan Q."/>
            <person name="Jouanno E."/>
            <person name="Zahm M."/>
            <person name="Klopp C."/>
            <person name="Cabau C."/>
            <person name="Louis A."/>
            <person name="Berthelot C."/>
            <person name="Parey E."/>
            <person name="Roest Crollius H."/>
            <person name="Montfort J."/>
            <person name="Robinson-Rechavi M."/>
            <person name="Bouchez O."/>
            <person name="Lampietro C."/>
            <person name="Lopez Roques C."/>
            <person name="Donnadieu C."/>
            <person name="Postlethwait J."/>
            <person name="Bobe J."/>
            <person name="Dillon D."/>
            <person name="Chandos A."/>
            <person name="von Hippel F."/>
            <person name="Guiguen Y."/>
        </authorList>
    </citation>
    <scope>NUCLEOTIDE SEQUENCE</scope>
    <source>
        <strain evidence="1">YG-Jan2019</strain>
    </source>
</reference>
<keyword evidence="2" id="KW-1185">Reference proteome</keyword>
<sequence>MPWRDSPCQRLTDLSSRLADVKMGINACSSTLLANVVQPCPWAIALCDCLRHHRWVTTDQRDGSVTCLLLPTSLEHLSPYKKKLVWQNVSWAGASSARSNCLSGTK</sequence>
<proteinExistence type="predicted"/>
<dbReference type="Proteomes" id="UP001157502">
    <property type="component" value="Chromosome 5"/>
</dbReference>
<comment type="caution">
    <text evidence="1">The sequence shown here is derived from an EMBL/GenBank/DDBJ whole genome shotgun (WGS) entry which is preliminary data.</text>
</comment>